<reference evidence="2" key="1">
    <citation type="submission" date="2008-01" db="EMBL/GenBank/DDBJ databases">
        <title>Complete sequence of chromosome of Caulobacter sp. K31.</title>
        <authorList>
            <consortium name="US DOE Joint Genome Institute"/>
            <person name="Copeland A."/>
            <person name="Lucas S."/>
            <person name="Lapidus A."/>
            <person name="Barry K."/>
            <person name="Glavina del Rio T."/>
            <person name="Dalin E."/>
            <person name="Tice H."/>
            <person name="Pitluck S."/>
            <person name="Bruce D."/>
            <person name="Goodwin L."/>
            <person name="Thompson L.S."/>
            <person name="Brettin T."/>
            <person name="Detter J.C."/>
            <person name="Han C."/>
            <person name="Schmutz J."/>
            <person name="Larimer F."/>
            <person name="Land M."/>
            <person name="Hauser L."/>
            <person name="Kyrpides N."/>
            <person name="Kim E."/>
            <person name="Stephens C."/>
            <person name="Richardson P."/>
        </authorList>
    </citation>
    <scope>NUCLEOTIDE SEQUENCE [LARGE SCALE GENOMIC DNA]</scope>
    <source>
        <strain evidence="2">K31</strain>
    </source>
</reference>
<evidence type="ECO:0008006" key="3">
    <source>
        <dbReference type="Google" id="ProtNLM"/>
    </source>
</evidence>
<dbReference type="HOGENOM" id="CLU_152594_0_0_5"/>
<dbReference type="OrthoDB" id="7568425at2"/>
<gene>
    <name evidence="2" type="ordered locus">Caul_3518</name>
</gene>
<feature type="transmembrane region" description="Helical" evidence="1">
    <location>
        <begin position="85"/>
        <end position="104"/>
    </location>
</feature>
<dbReference type="AlphaFoldDB" id="B0T707"/>
<sequence length="136" mass="14775">MALREKSAWISFWTTLVVYGGYFAYVAKAALDGRPLGFAGPLTACILVLVVLQVGLQILLAALSREPRTAQDERERRIDLEASTRAFYVLQVAAMGAAITVYFADKTMMAHAVILALAVSELARHGGVILGYRRGC</sequence>
<protein>
    <recommendedName>
        <fullName evidence="3">DUF2178 domain-containing protein</fullName>
    </recommendedName>
</protein>
<dbReference type="KEGG" id="cak:Caul_3518"/>
<evidence type="ECO:0000313" key="2">
    <source>
        <dbReference type="EMBL" id="ABZ72645.1"/>
    </source>
</evidence>
<accession>B0T707</accession>
<keyword evidence="1" id="KW-0472">Membrane</keyword>
<feature type="transmembrane region" description="Helical" evidence="1">
    <location>
        <begin position="38"/>
        <end position="64"/>
    </location>
</feature>
<keyword evidence="1" id="KW-0812">Transmembrane</keyword>
<dbReference type="EMBL" id="CP000927">
    <property type="protein sequence ID" value="ABZ72645.1"/>
    <property type="molecule type" value="Genomic_DNA"/>
</dbReference>
<feature type="transmembrane region" description="Helical" evidence="1">
    <location>
        <begin position="7"/>
        <end position="26"/>
    </location>
</feature>
<feature type="transmembrane region" description="Helical" evidence="1">
    <location>
        <begin position="110"/>
        <end position="132"/>
    </location>
</feature>
<evidence type="ECO:0000256" key="1">
    <source>
        <dbReference type="SAM" id="Phobius"/>
    </source>
</evidence>
<dbReference type="STRING" id="366602.Caul_3518"/>
<proteinExistence type="predicted"/>
<organism evidence="2">
    <name type="scientific">Caulobacter sp. (strain K31)</name>
    <dbReference type="NCBI Taxonomy" id="366602"/>
    <lineage>
        <taxon>Bacteria</taxon>
        <taxon>Pseudomonadati</taxon>
        <taxon>Pseudomonadota</taxon>
        <taxon>Alphaproteobacteria</taxon>
        <taxon>Caulobacterales</taxon>
        <taxon>Caulobacteraceae</taxon>
        <taxon>Caulobacter</taxon>
    </lineage>
</organism>
<dbReference type="eggNOG" id="ENOG5033HIG">
    <property type="taxonomic scope" value="Bacteria"/>
</dbReference>
<name>B0T707_CAUSK</name>
<keyword evidence="1" id="KW-1133">Transmembrane helix</keyword>